<dbReference type="Pfam" id="PF01590">
    <property type="entry name" value="GAF"/>
    <property type="match status" value="1"/>
</dbReference>
<evidence type="ECO:0000313" key="3">
    <source>
        <dbReference type="EMBL" id="QSG04923.1"/>
    </source>
</evidence>
<name>A0A897N0R1_9EURY</name>
<keyword evidence="3" id="KW-0418">Kinase</keyword>
<reference evidence="3" key="1">
    <citation type="submission" date="2020-11" db="EMBL/GenBank/DDBJ databases">
        <title>Carbohydrate-dependent, anaerobic sulfur respiration: A novel catabolism in halophilic archaea.</title>
        <authorList>
            <person name="Sorokin D.Y."/>
            <person name="Messina E."/>
            <person name="Smedile F."/>
            <person name="La Cono V."/>
            <person name="Hallsworth J.E."/>
            <person name="Yakimov M.M."/>
        </authorList>
    </citation>
    <scope>NUCLEOTIDE SEQUENCE</scope>
    <source>
        <strain evidence="3">HSR12-1</strain>
    </source>
</reference>
<dbReference type="SUPFAM" id="SSF55781">
    <property type="entry name" value="GAF domain-like"/>
    <property type="match status" value="1"/>
</dbReference>
<feature type="region of interest" description="Disordered" evidence="1">
    <location>
        <begin position="135"/>
        <end position="160"/>
    </location>
</feature>
<gene>
    <name evidence="3" type="ORF">HSR121_0568</name>
</gene>
<feature type="domain" description="GAF" evidence="2">
    <location>
        <begin position="33"/>
        <end position="140"/>
    </location>
</feature>
<dbReference type="GO" id="GO:0016301">
    <property type="term" value="F:kinase activity"/>
    <property type="evidence" value="ECO:0007669"/>
    <property type="project" value="UniProtKB-KW"/>
</dbReference>
<dbReference type="Gene3D" id="3.30.450.40">
    <property type="match status" value="1"/>
</dbReference>
<sequence length="160" mass="17399">MTDAEVRDYFQDLYRLGSDTSAPLEGKIEQAITIGRDRLDVDYGILSYTGSGDYEVIDSTIESGQYAAGSTHDLETTWCRDVVSDDETLAISDASDSPYSDDIARDVTGLQCYIGASIVVDGDTYGTLCFSGDEPRSSAFGTEKTVRGVAHPVDRPRDRT</sequence>
<dbReference type="Proteomes" id="UP000663525">
    <property type="component" value="Chromosome"/>
</dbReference>
<protein>
    <submittedName>
        <fullName evidence="3">Signal transduction histidine kinase</fullName>
    </submittedName>
</protein>
<evidence type="ECO:0000313" key="4">
    <source>
        <dbReference type="Proteomes" id="UP000663525"/>
    </source>
</evidence>
<dbReference type="GeneID" id="68854212"/>
<keyword evidence="3" id="KW-0808">Transferase</keyword>
<accession>A0A897N0R1</accession>
<evidence type="ECO:0000256" key="1">
    <source>
        <dbReference type="SAM" id="MobiDB-lite"/>
    </source>
</evidence>
<dbReference type="RefSeq" id="WP_229114404.1">
    <property type="nucleotide sequence ID" value="NZ_CP064787.1"/>
</dbReference>
<evidence type="ECO:0000259" key="2">
    <source>
        <dbReference type="Pfam" id="PF01590"/>
    </source>
</evidence>
<dbReference type="EMBL" id="CP064787">
    <property type="protein sequence ID" value="QSG04923.1"/>
    <property type="molecule type" value="Genomic_DNA"/>
</dbReference>
<dbReference type="InterPro" id="IPR003018">
    <property type="entry name" value="GAF"/>
</dbReference>
<organism evidence="3 4">
    <name type="scientific">Halapricum desulfuricans</name>
    <dbReference type="NCBI Taxonomy" id="2841257"/>
    <lineage>
        <taxon>Archaea</taxon>
        <taxon>Methanobacteriati</taxon>
        <taxon>Methanobacteriota</taxon>
        <taxon>Stenosarchaea group</taxon>
        <taxon>Halobacteria</taxon>
        <taxon>Halobacteriales</taxon>
        <taxon>Haloarculaceae</taxon>
        <taxon>Halapricum</taxon>
    </lineage>
</organism>
<dbReference type="AlphaFoldDB" id="A0A897N0R1"/>
<dbReference type="InterPro" id="IPR029016">
    <property type="entry name" value="GAF-like_dom_sf"/>
</dbReference>
<proteinExistence type="predicted"/>